<proteinExistence type="predicted"/>
<comment type="subunit">
    <text evidence="5">F-type ATPases have 2 components, F(1) - the catalytic core - and F(0) - the membrane proton channel. F(1) has five subunits: alpha(3), beta(3), gamma(1), delta(1), epsilon(1). F(0) has three main subunits: a(1), b(2) and c(10-14). The alpha and beta chains form an alternating ring which encloses part of the gamma chain. F(1) is attached to F(0) by a central stalk formed by the gamma and epsilon chains, while a peripheral stalk is formed by the delta and b chains.</text>
</comment>
<comment type="subcellular location">
    <subcellularLocation>
        <location evidence="1">Cell membrane</location>
        <topology evidence="1">Single-pass membrane protein</topology>
    </subcellularLocation>
</comment>
<keyword evidence="3" id="KW-0406">Ion transport</keyword>
<dbReference type="RefSeq" id="WP_346160141.1">
    <property type="nucleotide sequence ID" value="NZ_BAAABZ010000045.1"/>
</dbReference>
<dbReference type="Proteomes" id="UP001501576">
    <property type="component" value="Unassembled WGS sequence"/>
</dbReference>
<name>A0ABN1DA09_9ACTN</name>
<evidence type="ECO:0000256" key="5">
    <source>
        <dbReference type="ARBA" id="ARBA00025830"/>
    </source>
</evidence>
<dbReference type="PANTHER" id="PTHR38010">
    <property type="entry name" value="SLR0848 PROTEIN"/>
    <property type="match status" value="1"/>
</dbReference>
<sequence>MDVQKKLDEIVDTVGGARSMPMSASCVINRAELLAMLEEVRAALPDSLAHAQELIGGRDQMVEEARREAGRIIESAHAQGASLISDTEMVRKSQEEADRILTEARREAEEIRAEADDYVDSKLANFEVVLTKTIGSVGRGREKLLGRAPGAEDGFEQSDEGPERSADPATLRQRADEYVDTKLGAVSAVLSKTLEAVGRGRQKLLGARPADELGAHMAAQDEAGMALRTTDDDYLADLAQSQAAVAQPVAQSDQAAADAAYYAATAGYQQQDAYGYQQQAYVPQQDQQAYVPPQQDPYTMQGGYQQQDAYAWQQQAQAQGYDPNAGYVPQQPPQPPQHQQHQQQQSGAALDETSLFDTSMIDLDQLRQYEQGH</sequence>
<accession>A0ABN1DA09</accession>
<feature type="region of interest" description="Disordered" evidence="7">
    <location>
        <begin position="146"/>
        <end position="170"/>
    </location>
</feature>
<organism evidence="8 9">
    <name type="scientific">Streptomyces mordarskii</name>
    <dbReference type="NCBI Taxonomy" id="1226758"/>
    <lineage>
        <taxon>Bacteria</taxon>
        <taxon>Bacillati</taxon>
        <taxon>Actinomycetota</taxon>
        <taxon>Actinomycetes</taxon>
        <taxon>Kitasatosporales</taxon>
        <taxon>Streptomycetaceae</taxon>
        <taxon>Streptomyces</taxon>
    </lineage>
</organism>
<keyword evidence="3" id="KW-0375">Hydrogen ion transport</keyword>
<evidence type="ECO:0000256" key="7">
    <source>
        <dbReference type="SAM" id="MobiDB-lite"/>
    </source>
</evidence>
<evidence type="ECO:0000256" key="1">
    <source>
        <dbReference type="ARBA" id="ARBA00004162"/>
    </source>
</evidence>
<dbReference type="EMBL" id="BAAABZ010000045">
    <property type="protein sequence ID" value="GAA0537632.1"/>
    <property type="molecule type" value="Genomic_DNA"/>
</dbReference>
<dbReference type="SUPFAM" id="SSF81573">
    <property type="entry name" value="F1F0 ATP synthase subunit B, membrane domain"/>
    <property type="match status" value="1"/>
</dbReference>
<dbReference type="InterPro" id="IPR028987">
    <property type="entry name" value="ATP_synth_B-like_membr_sf"/>
</dbReference>
<keyword evidence="9" id="KW-1185">Reference proteome</keyword>
<evidence type="ECO:0000256" key="6">
    <source>
        <dbReference type="SAM" id="Coils"/>
    </source>
</evidence>
<evidence type="ECO:0000256" key="3">
    <source>
        <dbReference type="ARBA" id="ARBA00022781"/>
    </source>
</evidence>
<gene>
    <name evidence="8" type="ORF">GCM10010390_44340</name>
</gene>
<keyword evidence="4" id="KW-0066">ATP synthesis</keyword>
<reference evidence="8 9" key="1">
    <citation type="journal article" date="2019" name="Int. J. Syst. Evol. Microbiol.">
        <title>The Global Catalogue of Microorganisms (GCM) 10K type strain sequencing project: providing services to taxonomists for standard genome sequencing and annotation.</title>
        <authorList>
            <consortium name="The Broad Institute Genomics Platform"/>
            <consortium name="The Broad Institute Genome Sequencing Center for Infectious Disease"/>
            <person name="Wu L."/>
            <person name="Ma J."/>
        </authorList>
    </citation>
    <scope>NUCLEOTIDE SEQUENCE [LARGE SCALE GENOMIC DNA]</scope>
    <source>
        <strain evidence="8 9">JCM 5052</strain>
    </source>
</reference>
<keyword evidence="6" id="KW-0175">Coiled coil</keyword>
<evidence type="ECO:0000256" key="2">
    <source>
        <dbReference type="ARBA" id="ARBA00022448"/>
    </source>
</evidence>
<dbReference type="PANTHER" id="PTHR38010:SF1">
    <property type="entry name" value="SLR0848 PROTEIN"/>
    <property type="match status" value="1"/>
</dbReference>
<comment type="caution">
    <text evidence="8">The sequence shown here is derived from an EMBL/GenBank/DDBJ whole genome shotgun (WGS) entry which is preliminary data.</text>
</comment>
<dbReference type="CDD" id="cd06503">
    <property type="entry name" value="ATP-synt_Fo_b"/>
    <property type="match status" value="1"/>
</dbReference>
<evidence type="ECO:0000313" key="9">
    <source>
        <dbReference type="Proteomes" id="UP001501576"/>
    </source>
</evidence>
<evidence type="ECO:0008006" key="10">
    <source>
        <dbReference type="Google" id="ProtNLM"/>
    </source>
</evidence>
<keyword evidence="2" id="KW-0813">Transport</keyword>
<evidence type="ECO:0000256" key="4">
    <source>
        <dbReference type="ARBA" id="ARBA00023310"/>
    </source>
</evidence>
<protein>
    <recommendedName>
        <fullName evidence="10">Cell division initiation protein</fullName>
    </recommendedName>
</protein>
<feature type="region of interest" description="Disordered" evidence="7">
    <location>
        <begin position="285"/>
        <end position="356"/>
    </location>
</feature>
<feature type="coiled-coil region" evidence="6">
    <location>
        <begin position="90"/>
        <end position="121"/>
    </location>
</feature>
<evidence type="ECO:0000313" key="8">
    <source>
        <dbReference type="EMBL" id="GAA0537632.1"/>
    </source>
</evidence>
<feature type="compositionally biased region" description="Low complexity" evidence="7">
    <location>
        <begin position="285"/>
        <end position="321"/>
    </location>
</feature>